<organism evidence="3 4">
    <name type="scientific">SAR324 cluster bacterium</name>
    <dbReference type="NCBI Taxonomy" id="2024889"/>
    <lineage>
        <taxon>Bacteria</taxon>
        <taxon>Deltaproteobacteria</taxon>
        <taxon>SAR324 cluster</taxon>
    </lineage>
</organism>
<dbReference type="SUPFAM" id="SSF51735">
    <property type="entry name" value="NAD(P)-binding Rossmann-fold domains"/>
    <property type="match status" value="1"/>
</dbReference>
<dbReference type="PANTHER" id="PTHR43377:SF1">
    <property type="entry name" value="BILIVERDIN REDUCTASE A"/>
    <property type="match status" value="1"/>
</dbReference>
<dbReference type="Pfam" id="PF01408">
    <property type="entry name" value="GFO_IDH_MocA"/>
    <property type="match status" value="1"/>
</dbReference>
<name>A0A2A4T2M0_9DELT</name>
<dbReference type="InterPro" id="IPR036291">
    <property type="entry name" value="NAD(P)-bd_dom_sf"/>
</dbReference>
<accession>A0A2A4T2M0</accession>
<dbReference type="PANTHER" id="PTHR43377">
    <property type="entry name" value="BILIVERDIN REDUCTASE A"/>
    <property type="match status" value="1"/>
</dbReference>
<dbReference type="InterPro" id="IPR051450">
    <property type="entry name" value="Gfo/Idh/MocA_Oxidoreductases"/>
</dbReference>
<dbReference type="Gene3D" id="3.40.50.720">
    <property type="entry name" value="NAD(P)-binding Rossmann-like Domain"/>
    <property type="match status" value="1"/>
</dbReference>
<keyword evidence="1" id="KW-0175">Coiled coil</keyword>
<dbReference type="GO" id="GO:0000166">
    <property type="term" value="F:nucleotide binding"/>
    <property type="evidence" value="ECO:0007669"/>
    <property type="project" value="InterPro"/>
</dbReference>
<sequence length="326" mass="37314">MKNVLIIGSGQLGSRHMQALLNSKYDLKIDVIDRSLESLELAKQRAEEIKKRKAKIELRFFESIDESDLQVLDLVIIATTAGVRYSVTKELLEKRKVSHLILEKVAFQKVSHFDKIINLCRAKNTKTWVNCPRREFDAFKEMKAFLADQEKLIMTVQGGNWGLGCNTIHLMDLLAFFTNSLPESYSIENLDPILYEANRADVKEFGGLLTFRYTNGSRLTVIDEKDSIAPTFTSIHGKTKRLIISEFNKTVILSTAEKDWELEQKEIYLPYQSELTTLVADKIFETGECNLTTLEESKILHQVLFSALNTHLERQLNSQFESCPIT</sequence>
<reference evidence="4" key="1">
    <citation type="submission" date="2017-08" db="EMBL/GenBank/DDBJ databases">
        <title>A dynamic microbial community with high functional redundancy inhabits the cold, oxic subseafloor aquifer.</title>
        <authorList>
            <person name="Tully B.J."/>
            <person name="Wheat C.G."/>
            <person name="Glazer B.T."/>
            <person name="Huber J.A."/>
        </authorList>
    </citation>
    <scope>NUCLEOTIDE SEQUENCE [LARGE SCALE GENOMIC DNA]</scope>
</reference>
<dbReference type="Proteomes" id="UP000218113">
    <property type="component" value="Unassembled WGS sequence"/>
</dbReference>
<dbReference type="EMBL" id="NVSR01000067">
    <property type="protein sequence ID" value="PCI27237.1"/>
    <property type="molecule type" value="Genomic_DNA"/>
</dbReference>
<evidence type="ECO:0000313" key="4">
    <source>
        <dbReference type="Proteomes" id="UP000218113"/>
    </source>
</evidence>
<protein>
    <recommendedName>
        <fullName evidence="2">Gfo/Idh/MocA-like oxidoreductase N-terminal domain-containing protein</fullName>
    </recommendedName>
</protein>
<dbReference type="InterPro" id="IPR000683">
    <property type="entry name" value="Gfo/Idh/MocA-like_OxRdtase_N"/>
</dbReference>
<evidence type="ECO:0000256" key="1">
    <source>
        <dbReference type="SAM" id="Coils"/>
    </source>
</evidence>
<gene>
    <name evidence="3" type="ORF">COB67_08950</name>
</gene>
<evidence type="ECO:0000259" key="2">
    <source>
        <dbReference type="Pfam" id="PF01408"/>
    </source>
</evidence>
<feature type="coiled-coil region" evidence="1">
    <location>
        <begin position="29"/>
        <end position="59"/>
    </location>
</feature>
<feature type="domain" description="Gfo/Idh/MocA-like oxidoreductase N-terminal" evidence="2">
    <location>
        <begin position="3"/>
        <end position="130"/>
    </location>
</feature>
<dbReference type="AlphaFoldDB" id="A0A2A4T2M0"/>
<evidence type="ECO:0000313" key="3">
    <source>
        <dbReference type="EMBL" id="PCI27237.1"/>
    </source>
</evidence>
<comment type="caution">
    <text evidence="3">The sequence shown here is derived from an EMBL/GenBank/DDBJ whole genome shotgun (WGS) entry which is preliminary data.</text>
</comment>
<proteinExistence type="predicted"/>